<dbReference type="InterPro" id="IPR005829">
    <property type="entry name" value="Sugar_transporter_CS"/>
</dbReference>
<evidence type="ECO:0000313" key="14">
    <source>
        <dbReference type="Proteomes" id="UP001221142"/>
    </source>
</evidence>
<evidence type="ECO:0000256" key="6">
    <source>
        <dbReference type="ARBA" id="ARBA00022989"/>
    </source>
</evidence>
<evidence type="ECO:0000256" key="7">
    <source>
        <dbReference type="ARBA" id="ARBA00023136"/>
    </source>
</evidence>
<keyword evidence="6 11" id="KW-1133">Transmembrane helix</keyword>
<keyword evidence="7 11" id="KW-0472">Membrane</keyword>
<feature type="transmembrane region" description="Helical" evidence="11">
    <location>
        <begin position="462"/>
        <end position="483"/>
    </location>
</feature>
<dbReference type="InterPro" id="IPR036259">
    <property type="entry name" value="MFS_trans_sf"/>
</dbReference>
<feature type="transmembrane region" description="Helical" evidence="11">
    <location>
        <begin position="106"/>
        <end position="125"/>
    </location>
</feature>
<dbReference type="SUPFAM" id="SSF103473">
    <property type="entry name" value="MFS general substrate transporter"/>
    <property type="match status" value="1"/>
</dbReference>
<gene>
    <name evidence="13" type="ORF">FB45DRAFT_978285</name>
</gene>
<dbReference type="GO" id="GO:0016020">
    <property type="term" value="C:membrane"/>
    <property type="evidence" value="ECO:0007669"/>
    <property type="project" value="UniProtKB-SubCell"/>
</dbReference>
<dbReference type="InterPro" id="IPR003663">
    <property type="entry name" value="Sugar/inositol_transpt"/>
</dbReference>
<dbReference type="PRINTS" id="PR00171">
    <property type="entry name" value="SUGRTRNSPORT"/>
</dbReference>
<feature type="transmembrane region" description="Helical" evidence="11">
    <location>
        <begin position="21"/>
        <end position="37"/>
    </location>
</feature>
<dbReference type="InterPro" id="IPR005828">
    <property type="entry name" value="MFS_sugar_transport-like"/>
</dbReference>
<evidence type="ECO:0000256" key="5">
    <source>
        <dbReference type="ARBA" id="ARBA00022911"/>
    </source>
</evidence>
<protein>
    <recommendedName>
        <fullName evidence="8">Quinate transporter</fullName>
    </recommendedName>
</protein>
<evidence type="ECO:0000256" key="9">
    <source>
        <dbReference type="ARBA" id="ARBA00049119"/>
    </source>
</evidence>
<dbReference type="Proteomes" id="UP001221142">
    <property type="component" value="Unassembled WGS sequence"/>
</dbReference>
<feature type="transmembrane region" description="Helical" evidence="11">
    <location>
        <begin position="361"/>
        <end position="383"/>
    </location>
</feature>
<feature type="transmembrane region" description="Helical" evidence="11">
    <location>
        <begin position="131"/>
        <end position="156"/>
    </location>
</feature>
<proteinExistence type="inferred from homology"/>
<evidence type="ECO:0000256" key="11">
    <source>
        <dbReference type="SAM" id="Phobius"/>
    </source>
</evidence>
<dbReference type="PROSITE" id="PS00217">
    <property type="entry name" value="SUGAR_TRANSPORT_2"/>
    <property type="match status" value="1"/>
</dbReference>
<evidence type="ECO:0000256" key="1">
    <source>
        <dbReference type="ARBA" id="ARBA00004141"/>
    </source>
</evidence>
<evidence type="ECO:0000259" key="12">
    <source>
        <dbReference type="PROSITE" id="PS50850"/>
    </source>
</evidence>
<evidence type="ECO:0000256" key="2">
    <source>
        <dbReference type="ARBA" id="ARBA00010992"/>
    </source>
</evidence>
<feature type="transmembrane region" description="Helical" evidence="11">
    <location>
        <begin position="201"/>
        <end position="223"/>
    </location>
</feature>
<feature type="transmembrane region" description="Helical" evidence="11">
    <location>
        <begin position="332"/>
        <end position="354"/>
    </location>
</feature>
<evidence type="ECO:0000313" key="13">
    <source>
        <dbReference type="EMBL" id="KAJ7632555.1"/>
    </source>
</evidence>
<comment type="catalytic activity">
    <reaction evidence="9">
        <text>myo-inositol(out) + H(+)(out) = myo-inositol(in) + H(+)(in)</text>
        <dbReference type="Rhea" id="RHEA:60364"/>
        <dbReference type="ChEBI" id="CHEBI:15378"/>
        <dbReference type="ChEBI" id="CHEBI:17268"/>
    </reaction>
</comment>
<dbReference type="NCBIfam" id="TIGR00879">
    <property type="entry name" value="SP"/>
    <property type="match status" value="1"/>
</dbReference>
<evidence type="ECO:0000256" key="10">
    <source>
        <dbReference type="RuleBase" id="RU003346"/>
    </source>
</evidence>
<dbReference type="PANTHER" id="PTHR48022:SF34">
    <property type="entry name" value="MAJOR FACILITATOR SUPERFAMILY (MFS) PROFILE DOMAIN-CONTAINING PROTEIN-RELATED"/>
    <property type="match status" value="1"/>
</dbReference>
<dbReference type="EMBL" id="JARKIF010000008">
    <property type="protein sequence ID" value="KAJ7632555.1"/>
    <property type="molecule type" value="Genomic_DNA"/>
</dbReference>
<keyword evidence="4 11" id="KW-0812">Transmembrane</keyword>
<dbReference type="PROSITE" id="PS00216">
    <property type="entry name" value="SUGAR_TRANSPORT_1"/>
    <property type="match status" value="1"/>
</dbReference>
<reference evidence="13" key="1">
    <citation type="submission" date="2023-03" db="EMBL/GenBank/DDBJ databases">
        <title>Massive genome expansion in bonnet fungi (Mycena s.s.) driven by repeated elements and novel gene families across ecological guilds.</title>
        <authorList>
            <consortium name="Lawrence Berkeley National Laboratory"/>
            <person name="Harder C.B."/>
            <person name="Miyauchi S."/>
            <person name="Viragh M."/>
            <person name="Kuo A."/>
            <person name="Thoen E."/>
            <person name="Andreopoulos B."/>
            <person name="Lu D."/>
            <person name="Skrede I."/>
            <person name="Drula E."/>
            <person name="Henrissat B."/>
            <person name="Morin E."/>
            <person name="Kohler A."/>
            <person name="Barry K."/>
            <person name="LaButti K."/>
            <person name="Morin E."/>
            <person name="Salamov A."/>
            <person name="Lipzen A."/>
            <person name="Mereny Z."/>
            <person name="Hegedus B."/>
            <person name="Baldrian P."/>
            <person name="Stursova M."/>
            <person name="Weitz H."/>
            <person name="Taylor A."/>
            <person name="Grigoriev I.V."/>
            <person name="Nagy L.G."/>
            <person name="Martin F."/>
            <person name="Kauserud H."/>
        </authorList>
    </citation>
    <scope>NUCLEOTIDE SEQUENCE</scope>
    <source>
        <strain evidence="13">9284</strain>
    </source>
</reference>
<dbReference type="AlphaFoldDB" id="A0AAD7FQH0"/>
<dbReference type="InterPro" id="IPR020846">
    <property type="entry name" value="MFS_dom"/>
</dbReference>
<dbReference type="FunFam" id="1.20.1250.20:FF:000026">
    <property type="entry name" value="MFS quinate transporter QutD"/>
    <property type="match status" value="1"/>
</dbReference>
<dbReference type="GO" id="GO:0005351">
    <property type="term" value="F:carbohydrate:proton symporter activity"/>
    <property type="evidence" value="ECO:0007669"/>
    <property type="project" value="TreeGrafter"/>
</dbReference>
<dbReference type="PANTHER" id="PTHR48022">
    <property type="entry name" value="PLASTIDIC GLUCOSE TRANSPORTER 4"/>
    <property type="match status" value="1"/>
</dbReference>
<feature type="transmembrane region" description="Helical" evidence="11">
    <location>
        <begin position="82"/>
        <end position="99"/>
    </location>
</feature>
<feature type="domain" description="Major facilitator superfamily (MFS) profile" evidence="12">
    <location>
        <begin position="24"/>
        <end position="487"/>
    </location>
</feature>
<comment type="subcellular location">
    <subcellularLocation>
        <location evidence="1">Membrane</location>
        <topology evidence="1">Multi-pass membrane protein</topology>
    </subcellularLocation>
</comment>
<dbReference type="InterPro" id="IPR050360">
    <property type="entry name" value="MFS_Sugar_Transporters"/>
</dbReference>
<keyword evidence="14" id="KW-1185">Reference proteome</keyword>
<comment type="similarity">
    <text evidence="2 10">Belongs to the major facilitator superfamily. Sugar transporter (TC 2.A.1.1) family.</text>
</comment>
<evidence type="ECO:0000256" key="8">
    <source>
        <dbReference type="ARBA" id="ARBA00043213"/>
    </source>
</evidence>
<feature type="transmembrane region" description="Helical" evidence="11">
    <location>
        <begin position="168"/>
        <end position="189"/>
    </location>
</feature>
<name>A0AAD7FQH0_9AGAR</name>
<comment type="caution">
    <text evidence="13">The sequence shown here is derived from an EMBL/GenBank/DDBJ whole genome shotgun (WGS) entry which is preliminary data.</text>
</comment>
<evidence type="ECO:0000256" key="4">
    <source>
        <dbReference type="ARBA" id="ARBA00022692"/>
    </source>
</evidence>
<dbReference type="Gene3D" id="1.20.1250.20">
    <property type="entry name" value="MFS general substrate transporter like domains"/>
    <property type="match status" value="1"/>
</dbReference>
<sequence length="525" mass="57525">MPSLAKIEDRPTPAEVYNWKVYAYSLGAAFGAVLYGYDSAFVGGTIALASFQKEFGITCCQQCCHLGQHRCVPLWPLLTPFSGYQAGAFFGALFSLPICERFGRRICLLVASAFFVLGAALHLVPNAERGLAALYCGRVIAGLGVGAVSLTVPIYIAEISPPAIRGRLVGLYEMLLQVGGLVGFWINYGVNETIPSSKKQWMIPMAVQLIPGGLLFLCAGFLLESPRWLRSQGRIEDADKNLSIIRNLPADHPYIVEENAMTDRQLALEAEKTHGGSIIARLREIGLPGIRNRFFMCFMLFLIQNATGINAINYYSPTVFKSIGIKGTNTGLFTTGIFGIVKNVATLIWLLFLIDRFGRRRLMLVGAAAAGLCMLYVGGYIAIGKPSATSNLTSGGISAVAFIYLWTASYGPTWNGTPWVVASEVFPQHIRSLTQALLSASQWLWQFAIARATPYMFKSMGYGVYLFFGCLTLLGGVFVWCFVPETARVPMEQMDEIFGFGFANSYKKDPENASLEKEEVEHVDA</sequence>
<keyword evidence="3 10" id="KW-0813">Transport</keyword>
<dbReference type="Pfam" id="PF00083">
    <property type="entry name" value="Sugar_tr"/>
    <property type="match status" value="1"/>
</dbReference>
<feature type="transmembrane region" description="Helical" evidence="11">
    <location>
        <begin position="293"/>
        <end position="312"/>
    </location>
</feature>
<dbReference type="PROSITE" id="PS50850">
    <property type="entry name" value="MFS"/>
    <property type="match status" value="1"/>
</dbReference>
<keyword evidence="5" id="KW-0672">Quinate metabolism</keyword>
<evidence type="ECO:0000256" key="3">
    <source>
        <dbReference type="ARBA" id="ARBA00022448"/>
    </source>
</evidence>
<organism evidence="13 14">
    <name type="scientific">Roridomyces roridus</name>
    <dbReference type="NCBI Taxonomy" id="1738132"/>
    <lineage>
        <taxon>Eukaryota</taxon>
        <taxon>Fungi</taxon>
        <taxon>Dikarya</taxon>
        <taxon>Basidiomycota</taxon>
        <taxon>Agaricomycotina</taxon>
        <taxon>Agaricomycetes</taxon>
        <taxon>Agaricomycetidae</taxon>
        <taxon>Agaricales</taxon>
        <taxon>Marasmiineae</taxon>
        <taxon>Mycenaceae</taxon>
        <taxon>Roridomyces</taxon>
    </lineage>
</organism>
<accession>A0AAD7FQH0</accession>